<dbReference type="EMBL" id="DS999641">
    <property type="protein sequence ID" value="EFE71819.2"/>
    <property type="molecule type" value="Genomic_DNA"/>
</dbReference>
<evidence type="ECO:0000313" key="2">
    <source>
        <dbReference type="Proteomes" id="UP000003824"/>
    </source>
</evidence>
<proteinExistence type="predicted"/>
<evidence type="ECO:0000313" key="1">
    <source>
        <dbReference type="EMBL" id="EFE71819.2"/>
    </source>
</evidence>
<protein>
    <submittedName>
        <fullName evidence="1">Predicted protein</fullName>
    </submittedName>
</protein>
<accession>D6A6Z3</accession>
<organism evidence="1 2">
    <name type="scientific">Streptomyces viridosporus (strain ATCC 14672 / DSM 40746 / JCM 4963 / KCTC 9882 / NRRL B-12104 / FH 1290)</name>
    <name type="common">Streptomyces ghanaensis</name>
    <dbReference type="NCBI Taxonomy" id="566461"/>
    <lineage>
        <taxon>Bacteria</taxon>
        <taxon>Bacillati</taxon>
        <taxon>Actinomycetota</taxon>
        <taxon>Actinomycetes</taxon>
        <taxon>Kitasatosporales</taxon>
        <taxon>Streptomycetaceae</taxon>
        <taxon>Streptomyces</taxon>
    </lineage>
</organism>
<name>D6A6Z3_STRV1</name>
<dbReference type="Proteomes" id="UP000003824">
    <property type="component" value="Unassembled WGS sequence"/>
</dbReference>
<dbReference type="AlphaFoldDB" id="D6A6Z3"/>
<reference evidence="2" key="1">
    <citation type="submission" date="2008-12" db="EMBL/GenBank/DDBJ databases">
        <title>Annotation of Streptomyces ghanaensis ATCC 14672.</title>
        <authorList>
            <consortium name="The Broad Institute Genome Sequencing Platform"/>
            <consortium name="Broad Institute Microbial Sequencing Center"/>
            <person name="Fischbach M."/>
            <person name="Ward D."/>
            <person name="Young S."/>
            <person name="Kodira C.D."/>
            <person name="Zeng Q."/>
            <person name="Koehrsen M."/>
            <person name="Godfrey P."/>
            <person name="Alvarado L."/>
            <person name="Berlin A.M."/>
            <person name="Borenstein D."/>
            <person name="Chen Z."/>
            <person name="Engels R."/>
            <person name="Freedman E."/>
            <person name="Gellesch M."/>
            <person name="Goldberg J."/>
            <person name="Griggs A."/>
            <person name="Gujja S."/>
            <person name="Heiman D.I."/>
            <person name="Hepburn T.A."/>
            <person name="Howarth C."/>
            <person name="Jen D."/>
            <person name="Larson L."/>
            <person name="Lewis B."/>
            <person name="Mehta T."/>
            <person name="Park D."/>
            <person name="Pearson M."/>
            <person name="Roberts A."/>
            <person name="Saif S."/>
            <person name="Shea T.D."/>
            <person name="Shenoy N."/>
            <person name="Sisk P."/>
            <person name="Stolte C."/>
            <person name="Sykes S.N."/>
            <person name="Walk T."/>
            <person name="White J."/>
            <person name="Yandava C."/>
            <person name="Straight P."/>
            <person name="Clardy J."/>
            <person name="Hung D."/>
            <person name="Kolter R."/>
            <person name="Mekalanos J."/>
            <person name="Walker S."/>
            <person name="Walsh C.T."/>
            <person name="Wieland B.L.C."/>
            <person name="Ilzarbe M."/>
            <person name="Galagan J."/>
            <person name="Nusbaum C."/>
            <person name="Birren B."/>
        </authorList>
    </citation>
    <scope>NUCLEOTIDE SEQUENCE [LARGE SCALE GENOMIC DNA]</scope>
    <source>
        <strain evidence="2">ATCC 14672 / DSM 40746 / JCM 4963 / KCTC 9882 / NRRL B-12104 / FH 1290</strain>
    </source>
</reference>
<sequence>MRAPRQPARPNALGIAHRERFTQRMAPADIDAAVRVDVGGRCTSPRKAVPCARHTSRISATISSS</sequence>
<gene>
    <name evidence="1" type="ORF">SSFG_07055</name>
</gene>